<accession>A0A0Z8JVI9</accession>
<dbReference type="EMBL" id="FIHS01000035">
    <property type="protein sequence ID" value="CYV60808.1"/>
    <property type="molecule type" value="Genomic_DNA"/>
</dbReference>
<organism evidence="1 2">
    <name type="scientific">Streptococcus suis</name>
    <dbReference type="NCBI Taxonomy" id="1307"/>
    <lineage>
        <taxon>Bacteria</taxon>
        <taxon>Bacillati</taxon>
        <taxon>Bacillota</taxon>
        <taxon>Bacilli</taxon>
        <taxon>Lactobacillales</taxon>
        <taxon>Streptococcaceae</taxon>
        <taxon>Streptococcus</taxon>
    </lineage>
</organism>
<reference evidence="1 2" key="1">
    <citation type="submission" date="2016-02" db="EMBL/GenBank/DDBJ databases">
        <authorList>
            <consortium name="Pathogen Informatics"/>
        </authorList>
    </citation>
    <scope>NUCLEOTIDE SEQUENCE [LARGE SCALE GENOMIC DNA]</scope>
    <source>
        <strain evidence="1 2">LSS69</strain>
    </source>
</reference>
<sequence>MVTFVGLTFRNLTYPICIIQSKCRYQSLLSILGIPFQNLEVIGFSLIFNGDWDNLIRTLILTSSNLNLTISISNLSRTIVSNDNSVFQTIGLIICRRLTFLQIVGTWFHAWKRDFTVGVCRHFLTYLCIFIRSK</sequence>
<protein>
    <submittedName>
        <fullName evidence="1">Uncharacterized protein</fullName>
    </submittedName>
</protein>
<proteinExistence type="predicted"/>
<gene>
    <name evidence="1" type="ORF">ERS132431_02019</name>
</gene>
<dbReference type="AlphaFoldDB" id="A0A0Z8JVI9"/>
<evidence type="ECO:0000313" key="2">
    <source>
        <dbReference type="Proteomes" id="UP000071533"/>
    </source>
</evidence>
<evidence type="ECO:0000313" key="1">
    <source>
        <dbReference type="EMBL" id="CYV60808.1"/>
    </source>
</evidence>
<dbReference type="Proteomes" id="UP000071533">
    <property type="component" value="Unassembled WGS sequence"/>
</dbReference>
<name>A0A0Z8JVI9_STRSU</name>